<gene>
    <name evidence="2" type="ORF">FLK61_38480</name>
</gene>
<evidence type="ECO:0008006" key="4">
    <source>
        <dbReference type="Google" id="ProtNLM"/>
    </source>
</evidence>
<sequence>MYKTLLFIVMLSLFSACGDNDSNNYNTVMLNNSEEENNNEINGSNTITGTYLGISENKLTIDISDYLDDLAESEGAERTSTQIIIYIEYSNDIDLIDLNSEKLNVNDLHLGDTVYFDTNETLQDSILIDTNRITVDR</sequence>
<organism evidence="2 3">
    <name type="scientific">Paenalkalicoccus suaedae</name>
    <dbReference type="NCBI Taxonomy" id="2592382"/>
    <lineage>
        <taxon>Bacteria</taxon>
        <taxon>Bacillati</taxon>
        <taxon>Bacillota</taxon>
        <taxon>Bacilli</taxon>
        <taxon>Bacillales</taxon>
        <taxon>Bacillaceae</taxon>
        <taxon>Paenalkalicoccus</taxon>
    </lineage>
</organism>
<dbReference type="RefSeq" id="WP_176010487.1">
    <property type="nucleotide sequence ID" value="NZ_CP041372.2"/>
</dbReference>
<accession>A0A859FHG1</accession>
<dbReference type="Proteomes" id="UP000318138">
    <property type="component" value="Chromosome"/>
</dbReference>
<evidence type="ECO:0000313" key="3">
    <source>
        <dbReference type="Proteomes" id="UP000318138"/>
    </source>
</evidence>
<keyword evidence="1" id="KW-0732">Signal</keyword>
<evidence type="ECO:0000313" key="2">
    <source>
        <dbReference type="EMBL" id="QKS72511.1"/>
    </source>
</evidence>
<name>A0A859FHG1_9BACI</name>
<dbReference type="KEGG" id="psua:FLK61_38480"/>
<keyword evidence="3" id="KW-1185">Reference proteome</keyword>
<proteinExistence type="predicted"/>
<reference evidence="3" key="1">
    <citation type="submission" date="2019-07" db="EMBL/GenBank/DDBJ databases">
        <title>Bacillus alkalisoli sp. nov. isolated from saline soil.</title>
        <authorList>
            <person name="Sun J.-Q."/>
            <person name="Xu L."/>
        </authorList>
    </citation>
    <scope>NUCLEOTIDE SEQUENCE [LARGE SCALE GENOMIC DNA]</scope>
    <source>
        <strain evidence="3">M4U3P1</strain>
    </source>
</reference>
<feature type="signal peptide" evidence="1">
    <location>
        <begin position="1"/>
        <end position="18"/>
    </location>
</feature>
<dbReference type="AlphaFoldDB" id="A0A859FHG1"/>
<evidence type="ECO:0000256" key="1">
    <source>
        <dbReference type="SAM" id="SignalP"/>
    </source>
</evidence>
<dbReference type="PROSITE" id="PS51257">
    <property type="entry name" value="PROKAR_LIPOPROTEIN"/>
    <property type="match status" value="1"/>
</dbReference>
<dbReference type="EMBL" id="CP041372">
    <property type="protein sequence ID" value="QKS72511.1"/>
    <property type="molecule type" value="Genomic_DNA"/>
</dbReference>
<protein>
    <recommendedName>
        <fullName evidence="4">DUF3221 domain-containing protein</fullName>
    </recommendedName>
</protein>
<feature type="chain" id="PRO_5039248345" description="DUF3221 domain-containing protein" evidence="1">
    <location>
        <begin position="19"/>
        <end position="137"/>
    </location>
</feature>